<dbReference type="PROSITE" id="PS50943">
    <property type="entry name" value="HTH_CROC1"/>
    <property type="match status" value="1"/>
</dbReference>
<organism evidence="3 4">
    <name type="scientific">Microbacterium psychrotolerans</name>
    <dbReference type="NCBI Taxonomy" id="3068321"/>
    <lineage>
        <taxon>Bacteria</taxon>
        <taxon>Bacillati</taxon>
        <taxon>Actinomycetota</taxon>
        <taxon>Actinomycetes</taxon>
        <taxon>Micrococcales</taxon>
        <taxon>Microbacteriaceae</taxon>
        <taxon>Microbacterium</taxon>
    </lineage>
</organism>
<dbReference type="InterPro" id="IPR010982">
    <property type="entry name" value="Lambda_DNA-bd_dom_sf"/>
</dbReference>
<dbReference type="EMBL" id="JAVFWO010000001">
    <property type="protein sequence ID" value="MDQ7876483.1"/>
    <property type="molecule type" value="Genomic_DNA"/>
</dbReference>
<evidence type="ECO:0000259" key="2">
    <source>
        <dbReference type="PROSITE" id="PS50943"/>
    </source>
</evidence>
<dbReference type="Gene3D" id="1.10.260.40">
    <property type="entry name" value="lambda repressor-like DNA-binding domains"/>
    <property type="match status" value="1"/>
</dbReference>
<feature type="domain" description="HTH cro/C1-type" evidence="2">
    <location>
        <begin position="18"/>
        <end position="72"/>
    </location>
</feature>
<reference evidence="3 4" key="1">
    <citation type="submission" date="2023-08" db="EMBL/GenBank/DDBJ databases">
        <title>Microbacterium psychrotolerans sp. nov., a psychrotolerant bacterium isolated from soil in Heilongjiang Province, China.</title>
        <authorList>
            <person name="An P."/>
            <person name="Zhao D."/>
            <person name="Xiang H."/>
        </authorList>
    </citation>
    <scope>NUCLEOTIDE SEQUENCE [LARGE SCALE GENOMIC DNA]</scope>
    <source>
        <strain evidence="3 4">QXD-8</strain>
    </source>
</reference>
<keyword evidence="4" id="KW-1185">Reference proteome</keyword>
<dbReference type="PANTHER" id="PTHR46797:SF10">
    <property type="entry name" value="BLR1115 PROTEIN"/>
    <property type="match status" value="1"/>
</dbReference>
<dbReference type="Gene3D" id="2.60.120.10">
    <property type="entry name" value="Jelly Rolls"/>
    <property type="match status" value="1"/>
</dbReference>
<protein>
    <submittedName>
        <fullName evidence="3">Helix-turn-helix domain-containing protein</fullName>
    </submittedName>
</protein>
<dbReference type="CDD" id="cd00093">
    <property type="entry name" value="HTH_XRE"/>
    <property type="match status" value="1"/>
</dbReference>
<dbReference type="InterPro" id="IPR050807">
    <property type="entry name" value="TransReg_Diox_bact_type"/>
</dbReference>
<dbReference type="PANTHER" id="PTHR46797">
    <property type="entry name" value="HTH-TYPE TRANSCRIPTIONAL REGULATOR"/>
    <property type="match status" value="1"/>
</dbReference>
<dbReference type="SMART" id="SM00530">
    <property type="entry name" value="HTH_XRE"/>
    <property type="match status" value="1"/>
</dbReference>
<dbReference type="InterPro" id="IPR011051">
    <property type="entry name" value="RmlC_Cupin_sf"/>
</dbReference>
<dbReference type="SUPFAM" id="SSF47413">
    <property type="entry name" value="lambda repressor-like DNA-binding domains"/>
    <property type="match status" value="1"/>
</dbReference>
<gene>
    <name evidence="3" type="ORF">Q9R08_00695</name>
</gene>
<proteinExistence type="predicted"/>
<accession>A0ABU0YXJ3</accession>
<name>A0ABU0YXJ3_9MICO</name>
<evidence type="ECO:0000313" key="3">
    <source>
        <dbReference type="EMBL" id="MDQ7876483.1"/>
    </source>
</evidence>
<dbReference type="CDD" id="cd02209">
    <property type="entry name" value="cupin_XRE_C"/>
    <property type="match status" value="1"/>
</dbReference>
<dbReference type="SUPFAM" id="SSF51182">
    <property type="entry name" value="RmlC-like cupins"/>
    <property type="match status" value="1"/>
</dbReference>
<dbReference type="InterPro" id="IPR014710">
    <property type="entry name" value="RmlC-like_jellyroll"/>
</dbReference>
<evidence type="ECO:0000313" key="4">
    <source>
        <dbReference type="Proteomes" id="UP001235133"/>
    </source>
</evidence>
<dbReference type="InterPro" id="IPR001387">
    <property type="entry name" value="Cro/C1-type_HTH"/>
</dbReference>
<evidence type="ECO:0000256" key="1">
    <source>
        <dbReference type="ARBA" id="ARBA00023125"/>
    </source>
</evidence>
<comment type="caution">
    <text evidence="3">The sequence shown here is derived from an EMBL/GenBank/DDBJ whole genome shotgun (WGS) entry which is preliminary data.</text>
</comment>
<keyword evidence="1" id="KW-0238">DNA-binding</keyword>
<dbReference type="Pfam" id="PF01381">
    <property type="entry name" value="HTH_3"/>
    <property type="match status" value="1"/>
</dbReference>
<dbReference type="RefSeq" id="WP_308865882.1">
    <property type="nucleotide sequence ID" value="NZ_JAVFWO010000001.1"/>
</dbReference>
<sequence length="190" mass="20304">MSQILDNESAALDVAACVKAAREQRGWSGAELAAASGVSRAMIDRIERGSSSPTALVLGKLSAALGLTISSLLSRRTEAPARLLREDERAVWTDPSTGYRRRQVVAAPAYPVDVTEVVLPPGASVAYPAGSYSFTRHLIWVLDGALTFREGDAVHQLSAGDRLILRGAADCAYRNESDRDCRYCVVAAPT</sequence>
<dbReference type="Proteomes" id="UP001235133">
    <property type="component" value="Unassembled WGS sequence"/>
</dbReference>